<dbReference type="AlphaFoldDB" id="D5BTJ0"/>
<proteinExistence type="inferred from homology"/>
<dbReference type="RefSeq" id="WP_013046214.1">
    <property type="nucleotide sequence ID" value="NC_014010.1"/>
</dbReference>
<dbReference type="STRING" id="488538.SAR116_1344"/>
<dbReference type="Proteomes" id="UP000007460">
    <property type="component" value="Chromosome"/>
</dbReference>
<dbReference type="InterPro" id="IPR013977">
    <property type="entry name" value="GcvT_C"/>
</dbReference>
<accession>D5BTJ0</accession>
<dbReference type="Gene3D" id="2.40.30.110">
    <property type="entry name" value="Aminomethyltransferase beta-barrel domains"/>
    <property type="match status" value="1"/>
</dbReference>
<dbReference type="PANTHER" id="PTHR43757:SF2">
    <property type="entry name" value="AMINOMETHYLTRANSFERASE, MITOCHONDRIAL"/>
    <property type="match status" value="1"/>
</dbReference>
<evidence type="ECO:0000259" key="8">
    <source>
        <dbReference type="Pfam" id="PF01571"/>
    </source>
</evidence>
<dbReference type="NCBIfam" id="NF001567">
    <property type="entry name" value="PRK00389.1"/>
    <property type="match status" value="1"/>
</dbReference>
<keyword evidence="3" id="KW-0032">Aminotransferase</keyword>
<dbReference type="KEGG" id="apb:SAR116_1344"/>
<dbReference type="Gene3D" id="4.10.1250.10">
    <property type="entry name" value="Aminomethyltransferase fragment"/>
    <property type="match status" value="1"/>
</dbReference>
<evidence type="ECO:0000256" key="1">
    <source>
        <dbReference type="ARBA" id="ARBA00008609"/>
    </source>
</evidence>
<organism evidence="10 11">
    <name type="scientific">Puniceispirillum marinum (strain IMCC1322)</name>
    <dbReference type="NCBI Taxonomy" id="488538"/>
    <lineage>
        <taxon>Bacteria</taxon>
        <taxon>Pseudomonadati</taxon>
        <taxon>Pseudomonadota</taxon>
        <taxon>Alphaproteobacteria</taxon>
        <taxon>Candidatus Puniceispirillales</taxon>
        <taxon>Candidatus Puniceispirillaceae</taxon>
        <taxon>Candidatus Puniceispirillum</taxon>
    </lineage>
</organism>
<dbReference type="InterPro" id="IPR006223">
    <property type="entry name" value="GcvT"/>
</dbReference>
<dbReference type="NCBIfam" id="TIGR00528">
    <property type="entry name" value="gcvT"/>
    <property type="match status" value="1"/>
</dbReference>
<dbReference type="SUPFAM" id="SSF101790">
    <property type="entry name" value="Aminomethyltransferase beta-barrel domain"/>
    <property type="match status" value="1"/>
</dbReference>
<dbReference type="eggNOG" id="COG0404">
    <property type="taxonomic scope" value="Bacteria"/>
</dbReference>
<keyword evidence="4 10" id="KW-0808">Transferase</keyword>
<dbReference type="SUPFAM" id="SSF103025">
    <property type="entry name" value="Folate-binding domain"/>
    <property type="match status" value="1"/>
</dbReference>
<dbReference type="Pfam" id="PF01571">
    <property type="entry name" value="GCV_T"/>
    <property type="match status" value="1"/>
</dbReference>
<dbReference type="GO" id="GO:0004047">
    <property type="term" value="F:aminomethyltransferase activity"/>
    <property type="evidence" value="ECO:0007669"/>
    <property type="project" value="UniProtKB-EC"/>
</dbReference>
<evidence type="ECO:0000313" key="11">
    <source>
        <dbReference type="Proteomes" id="UP000007460"/>
    </source>
</evidence>
<evidence type="ECO:0000313" key="10">
    <source>
        <dbReference type="EMBL" id="ADE39587.1"/>
    </source>
</evidence>
<comment type="catalytic activity">
    <reaction evidence="6">
        <text>N(6)-[(R)-S(8)-aminomethyldihydrolipoyl]-L-lysyl-[protein] + (6S)-5,6,7,8-tetrahydrofolate = N(6)-[(R)-dihydrolipoyl]-L-lysyl-[protein] + (6R)-5,10-methylene-5,6,7,8-tetrahydrofolate + NH4(+)</text>
        <dbReference type="Rhea" id="RHEA:16945"/>
        <dbReference type="Rhea" id="RHEA-COMP:10475"/>
        <dbReference type="Rhea" id="RHEA-COMP:10492"/>
        <dbReference type="ChEBI" id="CHEBI:15636"/>
        <dbReference type="ChEBI" id="CHEBI:28938"/>
        <dbReference type="ChEBI" id="CHEBI:57453"/>
        <dbReference type="ChEBI" id="CHEBI:83100"/>
        <dbReference type="ChEBI" id="CHEBI:83143"/>
        <dbReference type="EC" id="2.1.2.10"/>
    </reaction>
</comment>
<dbReference type="PIRSF" id="PIRSF006487">
    <property type="entry name" value="GcvT"/>
    <property type="match status" value="1"/>
</dbReference>
<dbReference type="HOGENOM" id="CLU_007884_10_0_5"/>
<dbReference type="InterPro" id="IPR029043">
    <property type="entry name" value="GcvT/YgfZ_C"/>
</dbReference>
<reference evidence="10 11" key="1">
    <citation type="journal article" date="2010" name="J. Bacteriol.">
        <title>Complete genome sequence of "Candidatus Puniceispirillum marinum" IMCC1322, a representative of the SAR116 clade in the Alphaproteobacteria.</title>
        <authorList>
            <person name="Oh H.M."/>
            <person name="Kwon K.K."/>
            <person name="Kang I."/>
            <person name="Kang S.G."/>
            <person name="Lee J.H."/>
            <person name="Kim S.J."/>
            <person name="Cho J.C."/>
        </authorList>
    </citation>
    <scope>NUCLEOTIDE SEQUENCE [LARGE SCALE GENOMIC DNA]</scope>
    <source>
        <strain evidence="10 11">IMCC1322</strain>
    </source>
</reference>
<keyword evidence="11" id="KW-1185">Reference proteome</keyword>
<feature type="domain" description="GCVT N-terminal" evidence="8">
    <location>
        <begin position="8"/>
        <end position="264"/>
    </location>
</feature>
<feature type="binding site" evidence="7">
    <location>
        <position position="202"/>
    </location>
    <ligand>
        <name>substrate</name>
    </ligand>
</feature>
<dbReference type="EMBL" id="CP001751">
    <property type="protein sequence ID" value="ADE39587.1"/>
    <property type="molecule type" value="Genomic_DNA"/>
</dbReference>
<evidence type="ECO:0000259" key="9">
    <source>
        <dbReference type="Pfam" id="PF08669"/>
    </source>
</evidence>
<gene>
    <name evidence="10" type="ordered locus">SAR116_1344</name>
</gene>
<feature type="domain" description="Aminomethyltransferase C-terminal" evidence="9">
    <location>
        <begin position="288"/>
        <end position="369"/>
    </location>
</feature>
<dbReference type="EC" id="2.1.2.10" evidence="2"/>
<dbReference type="Gene3D" id="3.30.70.1400">
    <property type="entry name" value="Aminomethyltransferase beta-barrel domains"/>
    <property type="match status" value="1"/>
</dbReference>
<evidence type="ECO:0000256" key="5">
    <source>
        <dbReference type="ARBA" id="ARBA00031395"/>
    </source>
</evidence>
<evidence type="ECO:0000256" key="6">
    <source>
        <dbReference type="ARBA" id="ARBA00047665"/>
    </source>
</evidence>
<dbReference type="InterPro" id="IPR027266">
    <property type="entry name" value="TrmE/GcvT-like"/>
</dbReference>
<protein>
    <recommendedName>
        <fullName evidence="2">aminomethyltransferase</fullName>
        <ecNumber evidence="2">2.1.2.10</ecNumber>
    </recommendedName>
    <alternativeName>
        <fullName evidence="5">Glycine cleavage system T protein</fullName>
    </alternativeName>
</protein>
<evidence type="ECO:0000256" key="2">
    <source>
        <dbReference type="ARBA" id="ARBA00012616"/>
    </source>
</evidence>
<dbReference type="InterPro" id="IPR006222">
    <property type="entry name" value="GCVT_N"/>
</dbReference>
<evidence type="ECO:0000256" key="4">
    <source>
        <dbReference type="ARBA" id="ARBA00022679"/>
    </source>
</evidence>
<dbReference type="GO" id="GO:0008483">
    <property type="term" value="F:transaminase activity"/>
    <property type="evidence" value="ECO:0007669"/>
    <property type="project" value="UniProtKB-KW"/>
</dbReference>
<dbReference type="GO" id="GO:0006546">
    <property type="term" value="P:glycine catabolic process"/>
    <property type="evidence" value="ECO:0007669"/>
    <property type="project" value="InterPro"/>
</dbReference>
<dbReference type="GO" id="GO:0032259">
    <property type="term" value="P:methylation"/>
    <property type="evidence" value="ECO:0007669"/>
    <property type="project" value="UniProtKB-KW"/>
</dbReference>
<name>D5BTJ0_PUNMI</name>
<dbReference type="GO" id="GO:0008168">
    <property type="term" value="F:methyltransferase activity"/>
    <property type="evidence" value="ECO:0007669"/>
    <property type="project" value="UniProtKB-KW"/>
</dbReference>
<dbReference type="PANTHER" id="PTHR43757">
    <property type="entry name" value="AMINOMETHYLTRANSFERASE"/>
    <property type="match status" value="1"/>
</dbReference>
<dbReference type="Pfam" id="PF08669">
    <property type="entry name" value="GCV_T_C"/>
    <property type="match status" value="1"/>
</dbReference>
<dbReference type="GO" id="GO:0005960">
    <property type="term" value="C:glycine cleavage complex"/>
    <property type="evidence" value="ECO:0007669"/>
    <property type="project" value="InterPro"/>
</dbReference>
<evidence type="ECO:0000256" key="7">
    <source>
        <dbReference type="PIRSR" id="PIRSR006487-1"/>
    </source>
</evidence>
<evidence type="ECO:0000256" key="3">
    <source>
        <dbReference type="ARBA" id="ARBA00022576"/>
    </source>
</evidence>
<comment type="similarity">
    <text evidence="1">Belongs to the GcvT family.</text>
</comment>
<dbReference type="Gene3D" id="3.30.1360.120">
    <property type="entry name" value="Probable tRNA modification gtpase trme, domain 1"/>
    <property type="match status" value="1"/>
</dbReference>
<dbReference type="InterPro" id="IPR028896">
    <property type="entry name" value="GcvT/YgfZ/DmdA"/>
</dbReference>
<sequence>MDNRKTALYDFHVAAGARMVPFAGWDMPVQYPAGIKAEHIATRTTCGLFDVSHMAQISLDSVGDDKAADAMLAQLTPTDLGLINEGRVRYSMFLDDNGGVLDDLMIARLDGRLQLVANAGRADHDIAHLKAHLGEHVRMTVHDDLSLIALQGPKAATVLEDLGIKLDVDMANFAFMDIRHATLMGTKVTLTRSGYTGEDGFEISIPNTAVVEITTALAAHNDVHLVGLGARDTLRMEAGLPLWGHELSETINPVEAGLGFALSKRRRDAGDFPGANPILADLNNGPARKLVGLLPEGGRPVRDGTILKHGDEGDETEIGFVSSGGFAPSLDAPAAIGFVSAEYAQSGTHLIADTRGKPTPIIVADLPLVPHQFYRG</sequence>
<keyword evidence="10" id="KW-0489">Methyltransferase</keyword>